<evidence type="ECO:0000313" key="1">
    <source>
        <dbReference type="EMBL" id="KAA3681037.1"/>
    </source>
</evidence>
<keyword evidence="2" id="KW-1185">Reference proteome</keyword>
<sequence>MENTQSSIAIAFTRPAAQTPGHCHVILCYRNSDYSQSKLSMLLKVCGDVLLRHYFVLTRKKTEMSFGGSSKPFSLCNLVTACLDPPPLFVNLSPNCIPTAGKSRQHSALGECFIWLEIENILKERIIAPPNSL</sequence>
<dbReference type="AlphaFoldDB" id="A0A5J4NZA6"/>
<dbReference type="Proteomes" id="UP000324629">
    <property type="component" value="Unassembled WGS sequence"/>
</dbReference>
<gene>
    <name evidence="1" type="ORF">DEA37_0007045</name>
</gene>
<proteinExistence type="predicted"/>
<comment type="caution">
    <text evidence="1">The sequence shown here is derived from an EMBL/GenBank/DDBJ whole genome shotgun (WGS) entry which is preliminary data.</text>
</comment>
<dbReference type="EMBL" id="QNGE01000295">
    <property type="protein sequence ID" value="KAA3681037.1"/>
    <property type="molecule type" value="Genomic_DNA"/>
</dbReference>
<organism evidence="1 2">
    <name type="scientific">Paragonimus westermani</name>
    <dbReference type="NCBI Taxonomy" id="34504"/>
    <lineage>
        <taxon>Eukaryota</taxon>
        <taxon>Metazoa</taxon>
        <taxon>Spiralia</taxon>
        <taxon>Lophotrochozoa</taxon>
        <taxon>Platyhelminthes</taxon>
        <taxon>Trematoda</taxon>
        <taxon>Digenea</taxon>
        <taxon>Plagiorchiida</taxon>
        <taxon>Troglotremata</taxon>
        <taxon>Troglotrematidae</taxon>
        <taxon>Paragonimus</taxon>
    </lineage>
</organism>
<name>A0A5J4NZA6_9TREM</name>
<accession>A0A5J4NZA6</accession>
<reference evidence="1 2" key="1">
    <citation type="journal article" date="2019" name="Gigascience">
        <title>Whole-genome sequence of the oriental lung fluke Paragonimus westermani.</title>
        <authorList>
            <person name="Oey H."/>
            <person name="Zakrzewski M."/>
            <person name="Narain K."/>
            <person name="Devi K.R."/>
            <person name="Agatsuma T."/>
            <person name="Nawaratna S."/>
            <person name="Gobert G.N."/>
            <person name="Jones M.K."/>
            <person name="Ragan M.A."/>
            <person name="McManus D.P."/>
            <person name="Krause L."/>
        </authorList>
    </citation>
    <scope>NUCLEOTIDE SEQUENCE [LARGE SCALE GENOMIC DNA]</scope>
    <source>
        <strain evidence="1 2">IND2009</strain>
    </source>
</reference>
<evidence type="ECO:0000313" key="2">
    <source>
        <dbReference type="Proteomes" id="UP000324629"/>
    </source>
</evidence>
<protein>
    <submittedName>
        <fullName evidence="1">Uncharacterized protein</fullName>
    </submittedName>
</protein>